<dbReference type="Proteomes" id="UP000694546">
    <property type="component" value="Chromosome 18"/>
</dbReference>
<evidence type="ECO:0000256" key="6">
    <source>
        <dbReference type="ARBA" id="ARBA00023212"/>
    </source>
</evidence>
<keyword evidence="10" id="KW-1185">Reference proteome</keyword>
<evidence type="ECO:0000313" key="10">
    <source>
        <dbReference type="Proteomes" id="UP000694546"/>
    </source>
</evidence>
<evidence type="ECO:0000313" key="9">
    <source>
        <dbReference type="Ensembl" id="ENSGMOP00000038699.1"/>
    </source>
</evidence>
<feature type="region of interest" description="Disordered" evidence="8">
    <location>
        <begin position="430"/>
        <end position="449"/>
    </location>
</feature>
<keyword evidence="2 7" id="KW-0963">Cytoplasm</keyword>
<gene>
    <name evidence="9" type="primary">mapta</name>
</gene>
<feature type="compositionally biased region" description="Polar residues" evidence="8">
    <location>
        <begin position="432"/>
        <end position="449"/>
    </location>
</feature>
<dbReference type="Ensembl" id="ENSGMOT00000071085.1">
    <property type="protein sequence ID" value="ENSGMOP00000038699.1"/>
    <property type="gene ID" value="ENSGMOG00000028001.1"/>
</dbReference>
<dbReference type="PROSITE" id="PS51491">
    <property type="entry name" value="TAU_MAP_2"/>
    <property type="match status" value="6"/>
</dbReference>
<dbReference type="GO" id="GO:0008017">
    <property type="term" value="F:microtubule binding"/>
    <property type="evidence" value="ECO:0007669"/>
    <property type="project" value="InterPro"/>
</dbReference>
<dbReference type="AlphaFoldDB" id="A0A8C5B3Y7"/>
<evidence type="ECO:0000256" key="3">
    <source>
        <dbReference type="ARBA" id="ARBA00022553"/>
    </source>
</evidence>
<evidence type="ECO:0000256" key="5">
    <source>
        <dbReference type="ARBA" id="ARBA00022737"/>
    </source>
</evidence>
<feature type="region of interest" description="Disordered" evidence="8">
    <location>
        <begin position="83"/>
        <end position="219"/>
    </location>
</feature>
<dbReference type="InterPro" id="IPR001084">
    <property type="entry name" value="MAP_tubulin-bd_rpt"/>
</dbReference>
<keyword evidence="3" id="KW-0597">Phosphoprotein</keyword>
<sequence>MDQDMMNNTAGRSSAGGDNLSSSLAGMTVNDLNHQENGLQATQGSMKEEAADANVATSISGLSQEESYLQPDVFSGEVLLGPAASAKIDNTGEKKKTQPATTARPRSCPKKVPALPKGSVTRAPPSNGTGSSPRKPVAADQSQCRPASATKPQVPGAKIPAKTVDGASGQSSPSTPKSPGSMTRAALEANKVKKVAVVRSSPKSPGSLKSRSPAPLAAAAPLPDLKNVRSKIGSTDNIKHQPGGGKVQILDQKIDVSNAQAKCGSKANLKHVPGGGNVQILDKKIDVTNVQARCGSKANLKHTPGGGKVQILEQKLDLSNVQSRCGSKDNIRHVAGGGNVQIVHKKIDLSNVQSKCGSKDNIRHKPGGGNIEIKHDKVDFKVQSKIGSLDNIGHVAGGGGRRIESHKLTFRETAKARTDHGAEIVSLEDSPRQLSTVSSSGSLNMTDSPQLSTLADQVSASLAKQGL</sequence>
<dbReference type="InterPro" id="IPR027324">
    <property type="entry name" value="MAP2/MAP4/Tau"/>
</dbReference>
<reference evidence="9" key="2">
    <citation type="submission" date="2025-09" db="UniProtKB">
        <authorList>
            <consortium name="Ensembl"/>
        </authorList>
    </citation>
    <scope>IDENTIFICATION</scope>
</reference>
<protein>
    <recommendedName>
        <fullName evidence="7">Microtubule-associated protein</fullName>
    </recommendedName>
</protein>
<feature type="compositionally biased region" description="Polar residues" evidence="8">
    <location>
        <begin position="168"/>
        <end position="181"/>
    </location>
</feature>
<dbReference type="Pfam" id="PF00418">
    <property type="entry name" value="Tubulin-binding"/>
    <property type="match status" value="6"/>
</dbReference>
<dbReference type="GO" id="GO:0031175">
    <property type="term" value="P:neuron projection development"/>
    <property type="evidence" value="ECO:0007669"/>
    <property type="project" value="TreeGrafter"/>
</dbReference>
<keyword evidence="6 7" id="KW-0206">Cytoskeleton</keyword>
<keyword evidence="5" id="KW-0677">Repeat</keyword>
<dbReference type="GO" id="GO:0005874">
    <property type="term" value="C:microtubule"/>
    <property type="evidence" value="ECO:0007669"/>
    <property type="project" value="UniProtKB-KW"/>
</dbReference>
<proteinExistence type="predicted"/>
<feature type="region of interest" description="Disordered" evidence="8">
    <location>
        <begin position="1"/>
        <end position="58"/>
    </location>
</feature>
<dbReference type="GeneTree" id="ENSGT00940000155494"/>
<dbReference type="GO" id="GO:0043005">
    <property type="term" value="C:neuron projection"/>
    <property type="evidence" value="ECO:0007669"/>
    <property type="project" value="TreeGrafter"/>
</dbReference>
<keyword evidence="4 7" id="KW-0493">Microtubule</keyword>
<evidence type="ECO:0000256" key="4">
    <source>
        <dbReference type="ARBA" id="ARBA00022701"/>
    </source>
</evidence>
<evidence type="ECO:0000256" key="8">
    <source>
        <dbReference type="SAM" id="MobiDB-lite"/>
    </source>
</evidence>
<dbReference type="GO" id="GO:0000226">
    <property type="term" value="P:microtubule cytoskeleton organization"/>
    <property type="evidence" value="ECO:0007669"/>
    <property type="project" value="TreeGrafter"/>
</dbReference>
<organism evidence="9 10">
    <name type="scientific">Gadus morhua</name>
    <name type="common">Atlantic cod</name>
    <dbReference type="NCBI Taxonomy" id="8049"/>
    <lineage>
        <taxon>Eukaryota</taxon>
        <taxon>Metazoa</taxon>
        <taxon>Chordata</taxon>
        <taxon>Craniata</taxon>
        <taxon>Vertebrata</taxon>
        <taxon>Euteleostomi</taxon>
        <taxon>Actinopterygii</taxon>
        <taxon>Neopterygii</taxon>
        <taxon>Teleostei</taxon>
        <taxon>Neoteleostei</taxon>
        <taxon>Acanthomorphata</taxon>
        <taxon>Zeiogadaria</taxon>
        <taxon>Gadariae</taxon>
        <taxon>Gadiformes</taxon>
        <taxon>Gadoidei</taxon>
        <taxon>Gadidae</taxon>
        <taxon>Gadus</taxon>
    </lineage>
</organism>
<feature type="compositionally biased region" description="Polar residues" evidence="8">
    <location>
        <begin position="201"/>
        <end position="210"/>
    </location>
</feature>
<accession>A0A8C5B3Y7</accession>
<feature type="compositionally biased region" description="Polar residues" evidence="8">
    <location>
        <begin position="1"/>
        <end position="12"/>
    </location>
</feature>
<comment type="subcellular location">
    <subcellularLocation>
        <location evidence="1 7">Cytoplasm</location>
        <location evidence="1 7">Cytoskeleton</location>
    </subcellularLocation>
</comment>
<evidence type="ECO:0000256" key="2">
    <source>
        <dbReference type="ARBA" id="ARBA00022490"/>
    </source>
</evidence>
<feature type="compositionally biased region" description="Polar residues" evidence="8">
    <location>
        <begin position="19"/>
        <end position="45"/>
    </location>
</feature>
<reference evidence="9" key="1">
    <citation type="submission" date="2025-08" db="UniProtKB">
        <authorList>
            <consortium name="Ensembl"/>
        </authorList>
    </citation>
    <scope>IDENTIFICATION</scope>
</reference>
<evidence type="ECO:0000256" key="1">
    <source>
        <dbReference type="ARBA" id="ARBA00004245"/>
    </source>
</evidence>
<evidence type="ECO:0000256" key="7">
    <source>
        <dbReference type="RuleBase" id="RU000686"/>
    </source>
</evidence>
<name>A0A8C5B3Y7_GADMO</name>
<dbReference type="PANTHER" id="PTHR11501:SF14">
    <property type="entry name" value="MICROTUBULE-ASSOCIATED PROTEIN TAU"/>
    <property type="match status" value="1"/>
</dbReference>
<dbReference type="PANTHER" id="PTHR11501">
    <property type="entry name" value="MICROTUBULE-ASSOCIATED PROTEIN"/>
    <property type="match status" value="1"/>
</dbReference>
<dbReference type="PROSITE" id="PS00229">
    <property type="entry name" value="TAU_MAP_1"/>
    <property type="match status" value="3"/>
</dbReference>